<sequence>MKRETMAIHAGYQTDPTSRAVAVPIYQTAAYAFDSADHGAALFDLTVPGNIYCRLSNPTNDVLERRMAALEGGVAALTTATGMAAIQYAIQNVTEVGTNIVTYPQLYGATYTLFAHVFKRQGVDVRMAQDDTPAAVAAMIDERTRAVYCESVGNPAGNISDIAGLAAVAHANGVPLIVDNTVATPMLLRPIEHGADVVVHSLTKFVSGHGTTMGGAIIDGGRFDWAAQGPRFAMLNAPEPAYHDVVFTEQFGVSAFVAHCRSVCLRNGGATLAPLSAFLLLQGLETLPLRMERHVANARAVAGFLRADPRVAWVNYAGFSENPYHDLGLRYLGGQFCSLMTFGVQGGFEVGRRFFDALTLFKRLVNLGDAKSLATHPASTTHRQLNEAELAQTGVTPEMIRLSIGIEHIDDIIADLDQALTVAAGHANCATAA</sequence>
<protein>
    <submittedName>
        <fullName evidence="7">O-acetylhomoserine aminocarboxypropyltransferase/cysteine synthase family protein</fullName>
    </submittedName>
</protein>
<dbReference type="GO" id="GO:0006535">
    <property type="term" value="P:cysteine biosynthetic process from serine"/>
    <property type="evidence" value="ECO:0007669"/>
    <property type="project" value="TreeGrafter"/>
</dbReference>
<keyword evidence="3" id="KW-0808">Transferase</keyword>
<evidence type="ECO:0000256" key="3">
    <source>
        <dbReference type="ARBA" id="ARBA00022679"/>
    </source>
</evidence>
<dbReference type="Proteomes" id="UP001279553">
    <property type="component" value="Unassembled WGS sequence"/>
</dbReference>
<dbReference type="AlphaFoldDB" id="A0AAW9DT51"/>
<comment type="similarity">
    <text evidence="2 6">Belongs to the trans-sulfuration enzymes family.</text>
</comment>
<name>A0AAW9DT51_ACIAO</name>
<dbReference type="EMBL" id="JAWXYB010000018">
    <property type="protein sequence ID" value="MDX5931868.1"/>
    <property type="molecule type" value="Genomic_DNA"/>
</dbReference>
<comment type="caution">
    <text evidence="7">The sequence shown here is derived from an EMBL/GenBank/DDBJ whole genome shotgun (WGS) entry which is preliminary data.</text>
</comment>
<dbReference type="GO" id="GO:0003961">
    <property type="term" value="F:O-acetylhomoserine aminocarboxypropyltransferase activity"/>
    <property type="evidence" value="ECO:0007669"/>
    <property type="project" value="TreeGrafter"/>
</dbReference>
<feature type="modified residue" description="N6-(pyridoxal phosphate)lysine" evidence="5">
    <location>
        <position position="204"/>
    </location>
</feature>
<dbReference type="PROSITE" id="PS00868">
    <property type="entry name" value="CYS_MET_METAB_PP"/>
    <property type="match status" value="1"/>
</dbReference>
<dbReference type="InterPro" id="IPR015422">
    <property type="entry name" value="PyrdxlP-dep_Trfase_small"/>
</dbReference>
<dbReference type="PANTHER" id="PTHR43797">
    <property type="entry name" value="HOMOCYSTEINE/CYSTEINE SYNTHASE"/>
    <property type="match status" value="1"/>
</dbReference>
<dbReference type="GO" id="GO:0019346">
    <property type="term" value="P:transsulfuration"/>
    <property type="evidence" value="ECO:0007669"/>
    <property type="project" value="InterPro"/>
</dbReference>
<dbReference type="GO" id="GO:0004124">
    <property type="term" value="F:cysteine synthase activity"/>
    <property type="evidence" value="ECO:0007669"/>
    <property type="project" value="TreeGrafter"/>
</dbReference>
<dbReference type="InterPro" id="IPR054542">
    <property type="entry name" value="Cys_met_metab_PP"/>
</dbReference>
<keyword evidence="8" id="KW-1185">Reference proteome</keyword>
<dbReference type="SUPFAM" id="SSF53383">
    <property type="entry name" value="PLP-dependent transferases"/>
    <property type="match status" value="1"/>
</dbReference>
<dbReference type="GO" id="GO:0005737">
    <property type="term" value="C:cytoplasm"/>
    <property type="evidence" value="ECO:0007669"/>
    <property type="project" value="TreeGrafter"/>
</dbReference>
<evidence type="ECO:0000256" key="6">
    <source>
        <dbReference type="RuleBase" id="RU362118"/>
    </source>
</evidence>
<dbReference type="FunFam" id="3.40.640.10:FF:000035">
    <property type="entry name" value="O-succinylhomoserine sulfhydrylase"/>
    <property type="match status" value="1"/>
</dbReference>
<accession>A0AAW9DT51</accession>
<evidence type="ECO:0000256" key="2">
    <source>
        <dbReference type="ARBA" id="ARBA00009077"/>
    </source>
</evidence>
<keyword evidence="4 5" id="KW-0663">Pyridoxal phosphate</keyword>
<dbReference type="InterPro" id="IPR015424">
    <property type="entry name" value="PyrdxlP-dep_Trfase"/>
</dbReference>
<dbReference type="Gene3D" id="3.40.640.10">
    <property type="entry name" value="Type I PLP-dependent aspartate aminotransferase-like (Major domain)"/>
    <property type="match status" value="1"/>
</dbReference>
<dbReference type="InterPro" id="IPR015421">
    <property type="entry name" value="PyrdxlP-dep_Trfase_major"/>
</dbReference>
<comment type="cofactor">
    <cofactor evidence="1 6">
        <name>pyridoxal 5'-phosphate</name>
        <dbReference type="ChEBI" id="CHEBI:597326"/>
    </cofactor>
</comment>
<dbReference type="CDD" id="cd00614">
    <property type="entry name" value="CGS_like"/>
    <property type="match status" value="1"/>
</dbReference>
<dbReference type="Gene3D" id="3.90.1150.10">
    <property type="entry name" value="Aspartate Aminotransferase, domain 1"/>
    <property type="match status" value="1"/>
</dbReference>
<dbReference type="GO" id="GO:0071269">
    <property type="term" value="P:L-homocysteine biosynthetic process"/>
    <property type="evidence" value="ECO:0007669"/>
    <property type="project" value="TreeGrafter"/>
</dbReference>
<organism evidence="7 8">
    <name type="scientific">Acidiphilium acidophilum</name>
    <name type="common">Thiobacillus acidophilus</name>
    <dbReference type="NCBI Taxonomy" id="76588"/>
    <lineage>
        <taxon>Bacteria</taxon>
        <taxon>Pseudomonadati</taxon>
        <taxon>Pseudomonadota</taxon>
        <taxon>Alphaproteobacteria</taxon>
        <taxon>Acetobacterales</taxon>
        <taxon>Acidocellaceae</taxon>
        <taxon>Acidiphilium</taxon>
    </lineage>
</organism>
<evidence type="ECO:0000256" key="1">
    <source>
        <dbReference type="ARBA" id="ARBA00001933"/>
    </source>
</evidence>
<proteinExistence type="inferred from homology"/>
<dbReference type="PIRSF" id="PIRSF001434">
    <property type="entry name" value="CGS"/>
    <property type="match status" value="1"/>
</dbReference>
<dbReference type="InterPro" id="IPR000277">
    <property type="entry name" value="Cys/Met-Metab_PyrdxlP-dep_enz"/>
</dbReference>
<dbReference type="InterPro" id="IPR006235">
    <property type="entry name" value="OAc-hSer/O-AcSer_sulfhydrylase"/>
</dbReference>
<evidence type="ECO:0000256" key="5">
    <source>
        <dbReference type="PIRSR" id="PIRSR001434-2"/>
    </source>
</evidence>
<dbReference type="NCBIfam" id="TIGR01326">
    <property type="entry name" value="OAH_OAS_sulfhy"/>
    <property type="match status" value="1"/>
</dbReference>
<evidence type="ECO:0000313" key="7">
    <source>
        <dbReference type="EMBL" id="MDX5931868.1"/>
    </source>
</evidence>
<reference evidence="7 8" key="1">
    <citation type="submission" date="2023-11" db="EMBL/GenBank/DDBJ databases">
        <title>MicrobeMod: A computational toolkit for identifying prokaryotic methylation and restriction-modification with nanopore sequencing.</title>
        <authorList>
            <person name="Crits-Christoph A."/>
            <person name="Kang S.C."/>
            <person name="Lee H."/>
            <person name="Ostrov N."/>
        </authorList>
    </citation>
    <scope>NUCLEOTIDE SEQUENCE [LARGE SCALE GENOMIC DNA]</scope>
    <source>
        <strain evidence="7 8">DSMZ 700</strain>
    </source>
</reference>
<dbReference type="GO" id="GO:0030170">
    <property type="term" value="F:pyridoxal phosphate binding"/>
    <property type="evidence" value="ECO:0007669"/>
    <property type="project" value="InterPro"/>
</dbReference>
<gene>
    <name evidence="7" type="ORF">SIL87_13960</name>
</gene>
<evidence type="ECO:0000256" key="4">
    <source>
        <dbReference type="ARBA" id="ARBA00022898"/>
    </source>
</evidence>
<evidence type="ECO:0000313" key="8">
    <source>
        <dbReference type="Proteomes" id="UP001279553"/>
    </source>
</evidence>
<dbReference type="RefSeq" id="WP_319614750.1">
    <property type="nucleotide sequence ID" value="NZ_JAWXYB010000018.1"/>
</dbReference>
<dbReference type="PANTHER" id="PTHR43797:SF2">
    <property type="entry name" value="HOMOCYSTEINE_CYSTEINE SYNTHASE"/>
    <property type="match status" value="1"/>
</dbReference>
<dbReference type="Pfam" id="PF01053">
    <property type="entry name" value="Cys_Met_Meta_PP"/>
    <property type="match status" value="1"/>
</dbReference>